<dbReference type="AlphaFoldDB" id="A0A172XXA0"/>
<sequence length="111" mass="12414">MGLISCSNEGNVINTAENMKTSEMQNFKKAFKSLGEIQNRPTEEEKRNPELSERRKALLIPASKDLILSSGVSEKEMMAKTKGNSSSIIIWAYKIYADKSSQINQSLKSQN</sequence>
<feature type="compositionally biased region" description="Basic and acidic residues" evidence="1">
    <location>
        <begin position="41"/>
        <end position="55"/>
    </location>
</feature>
<protein>
    <submittedName>
        <fullName evidence="2">Uncharacterized protein</fullName>
    </submittedName>
</protein>
<evidence type="ECO:0000313" key="2">
    <source>
        <dbReference type="EMBL" id="ANF51500.1"/>
    </source>
</evidence>
<feature type="region of interest" description="Disordered" evidence="1">
    <location>
        <begin position="34"/>
        <end position="55"/>
    </location>
</feature>
<accession>A0A172XXA0</accession>
<proteinExistence type="predicted"/>
<dbReference type="EMBL" id="CP015199">
    <property type="protein sequence ID" value="ANF51500.1"/>
    <property type="molecule type" value="Genomic_DNA"/>
</dbReference>
<organism evidence="2 3">
    <name type="scientific">Chryseobacterium glaciei</name>
    <dbReference type="NCBI Taxonomy" id="1685010"/>
    <lineage>
        <taxon>Bacteria</taxon>
        <taxon>Pseudomonadati</taxon>
        <taxon>Bacteroidota</taxon>
        <taxon>Flavobacteriia</taxon>
        <taxon>Flavobacteriales</taxon>
        <taxon>Weeksellaceae</taxon>
        <taxon>Chryseobacterium group</taxon>
        <taxon>Chryseobacterium</taxon>
    </lineage>
</organism>
<reference evidence="2 3" key="1">
    <citation type="submission" date="2016-04" db="EMBL/GenBank/DDBJ databases">
        <title>Complete Genome Sequence of Chryseobacterium sp. IHBB 10212.</title>
        <authorList>
            <person name="Pal M."/>
            <person name="Swarnkar M.K."/>
            <person name="Kaushal K."/>
            <person name="Chhibber S."/>
            <person name="Singh A.K."/>
            <person name="Gulati A."/>
        </authorList>
    </citation>
    <scope>NUCLEOTIDE SEQUENCE [LARGE SCALE GENOMIC DNA]</scope>
    <source>
        <strain evidence="2 3">IHBB 10212</strain>
    </source>
</reference>
<dbReference type="STRING" id="1685010.A0O34_13740"/>
<evidence type="ECO:0000313" key="3">
    <source>
        <dbReference type="Proteomes" id="UP000077824"/>
    </source>
</evidence>
<gene>
    <name evidence="2" type="ORF">A0O34_13740</name>
</gene>
<dbReference type="KEGG" id="chh:A0O34_13740"/>
<keyword evidence="3" id="KW-1185">Reference proteome</keyword>
<dbReference type="Proteomes" id="UP000077824">
    <property type="component" value="Chromosome"/>
</dbReference>
<name>A0A172XXA0_9FLAO</name>
<evidence type="ECO:0000256" key="1">
    <source>
        <dbReference type="SAM" id="MobiDB-lite"/>
    </source>
</evidence>